<dbReference type="EMBL" id="LUCM01004897">
    <property type="protein sequence ID" value="KAA0193643.1"/>
    <property type="molecule type" value="Genomic_DNA"/>
</dbReference>
<evidence type="ECO:0000313" key="4">
    <source>
        <dbReference type="Proteomes" id="UP000728185"/>
    </source>
</evidence>
<comment type="caution">
    <text evidence="3">The sequence shown here is derived from an EMBL/GenBank/DDBJ whole genome shotgun (WGS) entry which is preliminary data.</text>
</comment>
<dbReference type="SMART" id="SM00233">
    <property type="entry name" value="PH"/>
    <property type="match status" value="1"/>
</dbReference>
<feature type="compositionally biased region" description="Basic and acidic residues" evidence="1">
    <location>
        <begin position="345"/>
        <end position="355"/>
    </location>
</feature>
<gene>
    <name evidence="3" type="ORF">FBUS_01937</name>
</gene>
<feature type="compositionally biased region" description="Polar residues" evidence="1">
    <location>
        <begin position="309"/>
        <end position="319"/>
    </location>
</feature>
<dbReference type="Proteomes" id="UP000728185">
    <property type="component" value="Unassembled WGS sequence"/>
</dbReference>
<feature type="region of interest" description="Disordered" evidence="1">
    <location>
        <begin position="293"/>
        <end position="355"/>
    </location>
</feature>
<evidence type="ECO:0000259" key="2">
    <source>
        <dbReference type="SMART" id="SM00233"/>
    </source>
</evidence>
<feature type="compositionally biased region" description="Basic and acidic residues" evidence="1">
    <location>
        <begin position="293"/>
        <end position="305"/>
    </location>
</feature>
<accession>A0A8E0VKG5</accession>
<sequence>MPPSDKGKGSGVQVHGSIHHFTRKAGRLLKCRRWAYVNQDSLLIFPDAYTSSHCYRIFLTGADVTISYEDEDNPLIAITEPNNHNTYLIQPEKPYKFQKWLGAIHKASRTSSEGFSTPNIAAGDNAQASLLTINETTAAIASDAPDFTVVPQTQNQENSLSTHLLSAHEIVPPKPSLTLAREVEAREVARTLNASKRKMTNQPKPATRSSTLTDISCTLANWIAHSDRGDWVSRGSRARETPGDLNLRRPNIEIDLNCARETASMRQRREQLESELADLEDLCAPHNEIHKRLRETQRSLRKSDRLTLGSENKIQNQGTIPHASGPSAALLRRLRSDQSTANRRSNTDSLRERSRLDQDYDVHGLDWYEVPQMMDGSMRRGTNHSGRTTPRRRNQSASATGQGFTPIQEPVNTHLDSKRRYRSIPDHLDLLDSNEANGLSQLYRQKSLEWEPLNRPLNIPRPSGETAMKFSALQPEVFLSPTHSDEFYRPNFNVRNGQRDSDRSLRLINTADAYKRGAYPPDSSSDFQYIVSDFRTDGRSIFGYSNERMDRTLQPCTLENGDIPRVVRPYSSNTNELRPNFSSPDLTFPPNGVEFEKLQKSNFDGSHTIQLLSRNLWDTSCIGRDLRSAHSMDTESTTKDAHQRADSPVEDINCSIDKWLKLDSPLMSKRSVVNGDFSTEKAEILRVNSSDEDRFQTVNESPDHWRPPSPIAASAHEQFKQPIKPRIRRSTHDYLPTAESIESMFSPPEPMKIKERYVPSPTEDEPSDAELHFNKEAKLNAIRQLLIRQRARHQQKPAYCLSSRECVTQVNVSKPNLIVITDLTLTDLKTKATVSDSMEQKERTKCEMPIFRSRW</sequence>
<dbReference type="InterPro" id="IPR001849">
    <property type="entry name" value="PH_domain"/>
</dbReference>
<name>A0A8E0VKG5_9TREM</name>
<protein>
    <recommendedName>
        <fullName evidence="2">PH domain-containing protein</fullName>
    </recommendedName>
</protein>
<proteinExistence type="predicted"/>
<feature type="compositionally biased region" description="Polar residues" evidence="1">
    <location>
        <begin position="395"/>
        <end position="405"/>
    </location>
</feature>
<dbReference type="InterPro" id="IPR011993">
    <property type="entry name" value="PH-like_dom_sf"/>
</dbReference>
<feature type="domain" description="PH" evidence="2">
    <location>
        <begin position="12"/>
        <end position="111"/>
    </location>
</feature>
<dbReference type="OrthoDB" id="43122at2759"/>
<reference evidence="3" key="1">
    <citation type="submission" date="2019-05" db="EMBL/GenBank/DDBJ databases">
        <title>Annotation for the trematode Fasciolopsis buski.</title>
        <authorList>
            <person name="Choi Y.-J."/>
        </authorList>
    </citation>
    <scope>NUCLEOTIDE SEQUENCE</scope>
    <source>
        <strain evidence="3">HT</strain>
        <tissue evidence="3">Whole worm</tissue>
    </source>
</reference>
<organism evidence="3 4">
    <name type="scientific">Fasciolopsis buskii</name>
    <dbReference type="NCBI Taxonomy" id="27845"/>
    <lineage>
        <taxon>Eukaryota</taxon>
        <taxon>Metazoa</taxon>
        <taxon>Spiralia</taxon>
        <taxon>Lophotrochozoa</taxon>
        <taxon>Platyhelminthes</taxon>
        <taxon>Trematoda</taxon>
        <taxon>Digenea</taxon>
        <taxon>Plagiorchiida</taxon>
        <taxon>Echinostomata</taxon>
        <taxon>Echinostomatoidea</taxon>
        <taxon>Fasciolidae</taxon>
        <taxon>Fasciolopsis</taxon>
    </lineage>
</organism>
<evidence type="ECO:0000256" key="1">
    <source>
        <dbReference type="SAM" id="MobiDB-lite"/>
    </source>
</evidence>
<dbReference type="AlphaFoldDB" id="A0A8E0VKG5"/>
<keyword evidence="4" id="KW-1185">Reference proteome</keyword>
<feature type="region of interest" description="Disordered" evidence="1">
    <location>
        <begin position="373"/>
        <end position="411"/>
    </location>
</feature>
<dbReference type="SUPFAM" id="SSF50729">
    <property type="entry name" value="PH domain-like"/>
    <property type="match status" value="1"/>
</dbReference>
<dbReference type="Gene3D" id="2.30.29.30">
    <property type="entry name" value="Pleckstrin-homology domain (PH domain)/Phosphotyrosine-binding domain (PTB)"/>
    <property type="match status" value="1"/>
</dbReference>
<evidence type="ECO:0000313" key="3">
    <source>
        <dbReference type="EMBL" id="KAA0193643.1"/>
    </source>
</evidence>